<sequence>MDFNRNPTGRNQWNLGLEKEFQIIQLLKYWHAKGTTNYQDLAGLLEKNLQVTFCAKTVQRRLKKLELRAARGTMASIDHKLAEQLVLEQMEKDPAKRMGPASLKAKIALEKEGLHISRDFVSMVMHIHDPGAFAEREPTAKKILRSPRFPIGPNQRWSSDGHDKMAKIGMLIYGFADEATHKVLDTRVVPSNRVQEIVAYLFLCLVEFHEGIPLQLTTDCGSEVTLMSTYMHHLRNVFHPHIDIQEVPAHVELKSVHNVTIESSWYRLRLDIGDNIIIRFQQGYYDGIYNPNDPDHVELARWLWSRVTQKEVDAAVELRNSTRIRKQKNKNGPSGISRDMAYTLYEKWGGKECKLPVNVEYVRLLKERLGGEALLAFTSEEFTLRAQDTYTQLGLEDVTKENAWIVFGQMLPLLFAPA</sequence>
<gene>
    <name evidence="2" type="ORF">MYCIT1_LOCUS32229</name>
</gene>
<keyword evidence="3" id="KW-1185">Reference proteome</keyword>
<evidence type="ECO:0000313" key="3">
    <source>
        <dbReference type="Proteomes" id="UP001295794"/>
    </source>
</evidence>
<comment type="caution">
    <text evidence="2">The sequence shown here is derived from an EMBL/GenBank/DDBJ whole genome shotgun (WGS) entry which is preliminary data.</text>
</comment>
<feature type="domain" description="Integrase core" evidence="1">
    <location>
        <begin position="152"/>
        <end position="331"/>
    </location>
</feature>
<dbReference type="PANTHER" id="PTHR46177:SF1">
    <property type="entry name" value="INTEGRASE CATALYTIC DOMAIN-CONTAINING PROTEIN"/>
    <property type="match status" value="1"/>
</dbReference>
<name>A0AAD2K671_9AGAR</name>
<proteinExistence type="predicted"/>
<organism evidence="2 3">
    <name type="scientific">Mycena citricolor</name>
    <dbReference type="NCBI Taxonomy" id="2018698"/>
    <lineage>
        <taxon>Eukaryota</taxon>
        <taxon>Fungi</taxon>
        <taxon>Dikarya</taxon>
        <taxon>Basidiomycota</taxon>
        <taxon>Agaricomycotina</taxon>
        <taxon>Agaricomycetes</taxon>
        <taxon>Agaricomycetidae</taxon>
        <taxon>Agaricales</taxon>
        <taxon>Marasmiineae</taxon>
        <taxon>Mycenaceae</taxon>
        <taxon>Mycena</taxon>
    </lineage>
</organism>
<dbReference type="AlphaFoldDB" id="A0AAD2K671"/>
<reference evidence="2" key="1">
    <citation type="submission" date="2023-11" db="EMBL/GenBank/DDBJ databases">
        <authorList>
            <person name="De Vega J J."/>
            <person name="De Vega J J."/>
        </authorList>
    </citation>
    <scope>NUCLEOTIDE SEQUENCE</scope>
</reference>
<protein>
    <recommendedName>
        <fullName evidence="1">Integrase core domain-containing protein</fullName>
    </recommendedName>
</protein>
<evidence type="ECO:0000259" key="1">
    <source>
        <dbReference type="Pfam" id="PF24764"/>
    </source>
</evidence>
<dbReference type="InterPro" id="IPR058913">
    <property type="entry name" value="Integrase_dom_put"/>
</dbReference>
<dbReference type="PANTHER" id="PTHR46177">
    <property type="entry name" value="INTEGRASE CATALYTIC DOMAIN-CONTAINING PROTEIN"/>
    <property type="match status" value="1"/>
</dbReference>
<accession>A0AAD2K671</accession>
<dbReference type="Pfam" id="PF24764">
    <property type="entry name" value="rva_4"/>
    <property type="match status" value="1"/>
</dbReference>
<evidence type="ECO:0000313" key="2">
    <source>
        <dbReference type="EMBL" id="CAK5281247.1"/>
    </source>
</evidence>
<dbReference type="EMBL" id="CAVNYO010000444">
    <property type="protein sequence ID" value="CAK5281247.1"/>
    <property type="molecule type" value="Genomic_DNA"/>
</dbReference>
<dbReference type="Proteomes" id="UP001295794">
    <property type="component" value="Unassembled WGS sequence"/>
</dbReference>